<protein>
    <recommendedName>
        <fullName evidence="2">Peptidase A2 domain-containing protein</fullName>
    </recommendedName>
</protein>
<keyword evidence="4" id="KW-1185">Reference proteome</keyword>
<sequence length="289" mass="32032">MLMLQNGRLLAQVNIQNKTVVANLDTGAGLSVINEHLARKLDNGQEVKTSNVRVRQANDTYINASQYLMVTIRLGTEQVHMPLIIMPSMRVEVILGRDFMFSFKLTIQCGGLSLRLDGQDIPWSLAEIMVQEEPEKQLVESSLWKDPRGLDHDTPAEPLDIKLLSAAIPEVSSMSPPSPECQSPTKPHCLSSIPDQEAIIDSAAEKPVVKESTDWVIGPPEWRVRTPNNTLPATLRDRLVQKLQQPPKKDLKYLLEVEGTTFRVHINKSGKLTLRLYQPGGTIGGMGGS</sequence>
<evidence type="ECO:0000313" key="3">
    <source>
        <dbReference type="EMBL" id="BFF95878.1"/>
    </source>
</evidence>
<dbReference type="Proteomes" id="UP001500889">
    <property type="component" value="Chromosome U"/>
</dbReference>
<evidence type="ECO:0000259" key="2">
    <source>
        <dbReference type="PROSITE" id="PS50175"/>
    </source>
</evidence>
<dbReference type="Gene3D" id="2.40.70.10">
    <property type="entry name" value="Acid Proteases"/>
    <property type="match status" value="1"/>
</dbReference>
<dbReference type="SUPFAM" id="SSF50630">
    <property type="entry name" value="Acid proteases"/>
    <property type="match status" value="1"/>
</dbReference>
<gene>
    <name evidence="3" type="ORF">DMAD_13187</name>
</gene>
<dbReference type="EMBL" id="AP029264">
    <property type="protein sequence ID" value="BFF95878.1"/>
    <property type="molecule type" value="Genomic_DNA"/>
</dbReference>
<reference evidence="3 4" key="1">
    <citation type="submission" date="2024-02" db="EMBL/GenBank/DDBJ databases">
        <title>A chromosome-level genome assembly of Drosophila madeirensis, a fruit fly species endemic to Madeira island.</title>
        <authorList>
            <person name="Tomihara K."/>
            <person name="Llopart A."/>
            <person name="Yamamoto D."/>
        </authorList>
    </citation>
    <scope>NUCLEOTIDE SEQUENCE [LARGE SCALE GENOMIC DNA]</scope>
    <source>
        <strain evidence="3 4">RF1</strain>
    </source>
</reference>
<dbReference type="PROSITE" id="PS50175">
    <property type="entry name" value="ASP_PROT_RETROV"/>
    <property type="match status" value="1"/>
</dbReference>
<organism evidence="3 4">
    <name type="scientific">Drosophila madeirensis</name>
    <name type="common">Fruit fly</name>
    <dbReference type="NCBI Taxonomy" id="30013"/>
    <lineage>
        <taxon>Eukaryota</taxon>
        <taxon>Metazoa</taxon>
        <taxon>Ecdysozoa</taxon>
        <taxon>Arthropoda</taxon>
        <taxon>Hexapoda</taxon>
        <taxon>Insecta</taxon>
        <taxon>Pterygota</taxon>
        <taxon>Neoptera</taxon>
        <taxon>Endopterygota</taxon>
        <taxon>Diptera</taxon>
        <taxon>Brachycera</taxon>
        <taxon>Muscomorpha</taxon>
        <taxon>Ephydroidea</taxon>
        <taxon>Drosophilidae</taxon>
        <taxon>Drosophila</taxon>
        <taxon>Sophophora</taxon>
    </lineage>
</organism>
<dbReference type="InterPro" id="IPR001995">
    <property type="entry name" value="Peptidase_A2_cat"/>
</dbReference>
<dbReference type="GO" id="GO:0004190">
    <property type="term" value="F:aspartic-type endopeptidase activity"/>
    <property type="evidence" value="ECO:0007669"/>
    <property type="project" value="InterPro"/>
</dbReference>
<accession>A0AAU9FJE6</accession>
<name>A0AAU9FJE6_DROMD</name>
<keyword evidence="1" id="KW-0378">Hydrolase</keyword>
<dbReference type="Pfam" id="PF13975">
    <property type="entry name" value="gag-asp_proteas"/>
    <property type="match status" value="1"/>
</dbReference>
<evidence type="ECO:0000313" key="4">
    <source>
        <dbReference type="Proteomes" id="UP001500889"/>
    </source>
</evidence>
<proteinExistence type="predicted"/>
<dbReference type="InterPro" id="IPR021109">
    <property type="entry name" value="Peptidase_aspartic_dom_sf"/>
</dbReference>
<feature type="domain" description="Peptidase A2" evidence="2">
    <location>
        <begin position="20"/>
        <end position="99"/>
    </location>
</feature>
<dbReference type="AlphaFoldDB" id="A0AAU9FJE6"/>
<dbReference type="GO" id="GO:0006508">
    <property type="term" value="P:proteolysis"/>
    <property type="evidence" value="ECO:0007669"/>
    <property type="project" value="InterPro"/>
</dbReference>
<evidence type="ECO:0000256" key="1">
    <source>
        <dbReference type="ARBA" id="ARBA00022801"/>
    </source>
</evidence>
<dbReference type="CDD" id="cd00303">
    <property type="entry name" value="retropepsin_like"/>
    <property type="match status" value="1"/>
</dbReference>